<dbReference type="EMBL" id="CP044222">
    <property type="protein sequence ID" value="QEW07586.1"/>
    <property type="molecule type" value="Genomic_DNA"/>
</dbReference>
<evidence type="ECO:0000259" key="1">
    <source>
        <dbReference type="Pfam" id="PF07819"/>
    </source>
</evidence>
<dbReference type="GO" id="GO:0016788">
    <property type="term" value="F:hydrolase activity, acting on ester bonds"/>
    <property type="evidence" value="ECO:0007669"/>
    <property type="project" value="InterPro"/>
</dbReference>
<evidence type="ECO:0000313" key="2">
    <source>
        <dbReference type="EMBL" id="QEW07586.1"/>
    </source>
</evidence>
<gene>
    <name evidence="2" type="ORF">F5I99_14355</name>
</gene>
<dbReference type="Pfam" id="PF07819">
    <property type="entry name" value="PGAP1"/>
    <property type="match status" value="1"/>
</dbReference>
<organism evidence="2 3">
    <name type="scientific">Nitrincola iocasae</name>
    <dbReference type="NCBI Taxonomy" id="2614693"/>
    <lineage>
        <taxon>Bacteria</taxon>
        <taxon>Pseudomonadati</taxon>
        <taxon>Pseudomonadota</taxon>
        <taxon>Gammaproteobacteria</taxon>
        <taxon>Oceanospirillales</taxon>
        <taxon>Oceanospirillaceae</taxon>
        <taxon>Nitrincola</taxon>
    </lineage>
</organism>
<dbReference type="InterPro" id="IPR029058">
    <property type="entry name" value="AB_hydrolase_fold"/>
</dbReference>
<sequence>MRHSSVQYCPEPVVLPIVFVPGIMGSRLRTRHDGQIVWDPQDNKVNAATIAFKGAKAKRDLLVNEGGLPYSPDYLEVDFGETQSSHSMHQEQIERGWGGLMQGSYFNFITWLQLIAPHPASGQLPPGCFSLQYEVWAHPYNWTDDNFNAGKTLADTVQKAIDGTHEKYQGTNTRVLKPIIITHSMGGLVSQAYTQLHRGEGEVHGVIHGAQPCDGAPDAYKRMLAGAEGMARFVLGANQAQVTATAGNMPGALQLLPNQCHKTVAGDTQWLKVTGRQGEPLLTKPEENPYSEIYANQQDWWRLIYAEYLNPETDNIRMDLSSYADALEKAEIFHAQLGPEVFHPNTRMLYADDTGHPSWDHVEWRQIYGEDDHTDRNNWPRGTFSATLGRGQIEISKSVQDPLYDVQGLHELLSIYKIQPANAPGDGAVHAGSGIHVSGPMSIPTQRGFEHQSCFDSFEARRITAEWLLDMVQEQL</sequence>
<proteinExistence type="predicted"/>
<keyword evidence="3" id="KW-1185">Reference proteome</keyword>
<dbReference type="AlphaFoldDB" id="A0A5J6LH45"/>
<reference evidence="2 3" key="1">
    <citation type="submission" date="2019-09" db="EMBL/GenBank/DDBJ databases">
        <title>Nitrincola iocasae sp. nov., a bacterium isolated from the sediment collected at a cold seep field in South China Sea.</title>
        <authorList>
            <person name="Zhang H."/>
            <person name="Wang H."/>
            <person name="Li C."/>
        </authorList>
    </citation>
    <scope>NUCLEOTIDE SEQUENCE [LARGE SCALE GENOMIC DNA]</scope>
    <source>
        <strain evidence="2 3">KXZD1103</strain>
    </source>
</reference>
<evidence type="ECO:0000313" key="3">
    <source>
        <dbReference type="Proteomes" id="UP000325606"/>
    </source>
</evidence>
<dbReference type="RefSeq" id="WP_151057159.1">
    <property type="nucleotide sequence ID" value="NZ_CP044222.1"/>
</dbReference>
<dbReference type="InterPro" id="IPR012908">
    <property type="entry name" value="PGAP1-ab_dom-like"/>
</dbReference>
<dbReference type="Proteomes" id="UP000325606">
    <property type="component" value="Chromosome"/>
</dbReference>
<feature type="domain" description="GPI inositol-deacylase PGAP1-like alpha/beta" evidence="1">
    <location>
        <begin position="148"/>
        <end position="219"/>
    </location>
</feature>
<protein>
    <recommendedName>
        <fullName evidence="1">GPI inositol-deacylase PGAP1-like alpha/beta domain-containing protein</fullName>
    </recommendedName>
</protein>
<dbReference type="SUPFAM" id="SSF53474">
    <property type="entry name" value="alpha/beta-Hydrolases"/>
    <property type="match status" value="1"/>
</dbReference>
<accession>A0A5J6LH45</accession>
<dbReference type="KEGG" id="nik:F5I99_14355"/>
<dbReference type="Gene3D" id="3.40.50.1820">
    <property type="entry name" value="alpha/beta hydrolase"/>
    <property type="match status" value="1"/>
</dbReference>
<name>A0A5J6LH45_9GAMM</name>